<dbReference type="EMBL" id="MUYV01000005">
    <property type="protein sequence ID" value="OOS25452.1"/>
    <property type="molecule type" value="Genomic_DNA"/>
</dbReference>
<feature type="region of interest" description="Disordered" evidence="1">
    <location>
        <begin position="33"/>
        <end position="74"/>
    </location>
</feature>
<name>A0A1T0CSY8_9GAMM</name>
<feature type="compositionally biased region" description="Low complexity" evidence="1">
    <location>
        <begin position="33"/>
        <end position="46"/>
    </location>
</feature>
<feature type="region of interest" description="Disordered" evidence="1">
    <location>
        <begin position="115"/>
        <end position="150"/>
    </location>
</feature>
<evidence type="ECO:0000313" key="2">
    <source>
        <dbReference type="EMBL" id="OOS25452.1"/>
    </source>
</evidence>
<sequence>MLGDTFTAKGLQGAIGKLNIDNLNKLTLTHGTTTNTTQNQSSTNTTDASISSTGSVSAGVGRQQSQSHSNTTTAHDTKLVLGEFNGYAEQTTLHGATIIADGGHYSTDVLNVTTSQNHQTQRGSSKGGNIGVGTSSLNLGYNEQKSQSDITTNNAPSGILYVTTGTAGSAHSLTANHTTVTGGIIAAISQDEQGNQTNSPVNFTTNTLTTQDLLATEYSQNTGFGINVGLTRKQGDTKASSIGLSANNSGHDKQTLTLATIGQGTTITDSIIHNNQTQSTTDIGQTDINTDALNTQKVIKDQKTGGLDVNTTIDTRVFTKEGREEIKKEQEELPTNTKAAFGMLGIAAGATAAGLLDDNENSDRSHLQKAKDNLIQARNNVVTGADKSQANLNAHIDAITDGDLTDVAQNQDILNELNTQLTQGTTAKDTQVFLTENTTNPQDEFVQGLANPSKGHTYLDIDHLGNTLETLNHEIAHHNGLGETSATHMGKLGNFAYNIGISLNQEDINTRRQAITPTTQTLQNLSTNEQLAYHTNNQAILDGNKEQLEGEMESDGFWSKDYKLGKGYPKLKYDAGAGE</sequence>
<accession>A0A1T0CSY8</accession>
<organism evidence="2 3">
    <name type="scientific">Moraxella porci DSM 25326</name>
    <dbReference type="NCBI Taxonomy" id="573983"/>
    <lineage>
        <taxon>Bacteria</taxon>
        <taxon>Pseudomonadati</taxon>
        <taxon>Pseudomonadota</taxon>
        <taxon>Gammaproteobacteria</taxon>
        <taxon>Moraxellales</taxon>
        <taxon>Moraxellaceae</taxon>
        <taxon>Moraxella</taxon>
    </lineage>
</organism>
<feature type="compositionally biased region" description="Polar residues" evidence="1">
    <location>
        <begin position="132"/>
        <end position="150"/>
    </location>
</feature>
<dbReference type="RefSeq" id="WP_078317727.1">
    <property type="nucleotide sequence ID" value="NZ_MUYV01000005.1"/>
</dbReference>
<dbReference type="AlphaFoldDB" id="A0A1T0CSY8"/>
<feature type="compositionally biased region" description="Polar residues" evidence="1">
    <location>
        <begin position="47"/>
        <end position="74"/>
    </location>
</feature>
<dbReference type="Proteomes" id="UP000190683">
    <property type="component" value="Unassembled WGS sequence"/>
</dbReference>
<proteinExistence type="predicted"/>
<reference evidence="2 3" key="1">
    <citation type="submission" date="2017-02" db="EMBL/GenBank/DDBJ databases">
        <title>Draft genome sequence of Moraxella porci CCUG 54912T type strain.</title>
        <authorList>
            <person name="Salva-Serra F."/>
            <person name="Engstrom-Jakobsson H."/>
            <person name="Thorell K."/>
            <person name="Jaen-Luchoro D."/>
            <person name="Gonzales-Siles L."/>
            <person name="Karlsson R."/>
            <person name="Yazdan S."/>
            <person name="Boulund F."/>
            <person name="Johnning A."/>
            <person name="Engstrand L."/>
            <person name="Kristiansson E."/>
            <person name="Moore E."/>
        </authorList>
    </citation>
    <scope>NUCLEOTIDE SEQUENCE [LARGE SCALE GENOMIC DNA]</scope>
    <source>
        <strain evidence="2 3">CCUG 54912</strain>
    </source>
</reference>
<gene>
    <name evidence="2" type="ORF">B0681_05470</name>
</gene>
<keyword evidence="3" id="KW-1185">Reference proteome</keyword>
<evidence type="ECO:0000256" key="1">
    <source>
        <dbReference type="SAM" id="MobiDB-lite"/>
    </source>
</evidence>
<protein>
    <submittedName>
        <fullName evidence="2">Uncharacterized protein</fullName>
    </submittedName>
</protein>
<feature type="compositionally biased region" description="Polar residues" evidence="1">
    <location>
        <begin position="115"/>
        <end position="124"/>
    </location>
</feature>
<dbReference type="STRING" id="573983.B0681_05470"/>
<comment type="caution">
    <text evidence="2">The sequence shown here is derived from an EMBL/GenBank/DDBJ whole genome shotgun (WGS) entry which is preliminary data.</text>
</comment>
<evidence type="ECO:0000313" key="3">
    <source>
        <dbReference type="Proteomes" id="UP000190683"/>
    </source>
</evidence>